<feature type="domain" description="Alpha-2-macroglobulin" evidence="1">
    <location>
        <begin position="11"/>
        <end position="100"/>
    </location>
</feature>
<dbReference type="AlphaFoldDB" id="A0A8T1RW50"/>
<keyword evidence="3" id="KW-1185">Reference proteome</keyword>
<sequence>EPAPRAYFPETWLWDLVPVGEGGSKDVPLSVPDTITEWKAGMFCTAQVGFGLSPTATFTAFKPFFVELALPYSVIRGEAFALKATVFNYLPQCIKVRVTLAES</sequence>
<dbReference type="Proteomes" id="UP000765507">
    <property type="component" value="Unassembled WGS sequence"/>
</dbReference>
<dbReference type="Gene3D" id="2.60.40.10">
    <property type="entry name" value="Immunoglobulins"/>
    <property type="match status" value="1"/>
</dbReference>
<dbReference type="InterPro" id="IPR013783">
    <property type="entry name" value="Ig-like_fold"/>
</dbReference>
<feature type="non-terminal residue" evidence="2">
    <location>
        <position position="103"/>
    </location>
</feature>
<evidence type="ECO:0000313" key="3">
    <source>
        <dbReference type="Proteomes" id="UP000765507"/>
    </source>
</evidence>
<dbReference type="SUPFAM" id="SSF81296">
    <property type="entry name" value="E set domains"/>
    <property type="match status" value="1"/>
</dbReference>
<dbReference type="GO" id="GO:0004866">
    <property type="term" value="F:endopeptidase inhibitor activity"/>
    <property type="evidence" value="ECO:0007669"/>
    <property type="project" value="InterPro"/>
</dbReference>
<protein>
    <submittedName>
        <fullName evidence="2">Alpha-2-macroglobulin like 1</fullName>
    </submittedName>
</protein>
<dbReference type="OrthoDB" id="9998011at2759"/>
<evidence type="ECO:0000259" key="1">
    <source>
        <dbReference type="SMART" id="SM01360"/>
    </source>
</evidence>
<dbReference type="EMBL" id="JAHGAV010003841">
    <property type="protein sequence ID" value="KAG6920810.1"/>
    <property type="molecule type" value="Genomic_DNA"/>
</dbReference>
<dbReference type="InterPro" id="IPR001599">
    <property type="entry name" value="Macroglobln_a2"/>
</dbReference>
<accession>A0A8T1RW50</accession>
<evidence type="ECO:0000313" key="2">
    <source>
        <dbReference type="EMBL" id="KAG6920810.1"/>
    </source>
</evidence>
<proteinExistence type="predicted"/>
<dbReference type="InterPro" id="IPR014756">
    <property type="entry name" value="Ig_E-set"/>
</dbReference>
<gene>
    <name evidence="2" type="ORF">G0U57_013614</name>
</gene>
<name>A0A8T1RW50_CHESE</name>
<dbReference type="SMART" id="SM01360">
    <property type="entry name" value="A2M"/>
    <property type="match status" value="1"/>
</dbReference>
<feature type="non-terminal residue" evidence="2">
    <location>
        <position position="1"/>
    </location>
</feature>
<organism evidence="2 3">
    <name type="scientific">Chelydra serpentina</name>
    <name type="common">Snapping turtle</name>
    <name type="synonym">Testudo serpentina</name>
    <dbReference type="NCBI Taxonomy" id="8475"/>
    <lineage>
        <taxon>Eukaryota</taxon>
        <taxon>Metazoa</taxon>
        <taxon>Chordata</taxon>
        <taxon>Craniata</taxon>
        <taxon>Vertebrata</taxon>
        <taxon>Euteleostomi</taxon>
        <taxon>Archelosauria</taxon>
        <taxon>Testudinata</taxon>
        <taxon>Testudines</taxon>
        <taxon>Cryptodira</taxon>
        <taxon>Durocryptodira</taxon>
        <taxon>Americhelydia</taxon>
        <taxon>Chelydroidea</taxon>
        <taxon>Chelydridae</taxon>
        <taxon>Chelydra</taxon>
    </lineage>
</organism>
<comment type="caution">
    <text evidence="2">The sequence shown here is derived from an EMBL/GenBank/DDBJ whole genome shotgun (WGS) entry which is preliminary data.</text>
</comment>
<reference evidence="2 3" key="1">
    <citation type="journal article" date="2020" name="G3 (Bethesda)">
        <title>Draft Genome of the Common Snapping Turtle, Chelydra serpentina, a Model for Phenotypic Plasticity in Reptiles.</title>
        <authorList>
            <person name="Das D."/>
            <person name="Singh S.K."/>
            <person name="Bierstedt J."/>
            <person name="Erickson A."/>
            <person name="Galli G.L.J."/>
            <person name="Crossley D.A. 2nd"/>
            <person name="Rhen T."/>
        </authorList>
    </citation>
    <scope>NUCLEOTIDE SEQUENCE [LARGE SCALE GENOMIC DNA]</scope>
    <source>
        <strain evidence="2">KW</strain>
    </source>
</reference>
<dbReference type="Pfam" id="PF00207">
    <property type="entry name" value="A2M"/>
    <property type="match status" value="1"/>
</dbReference>
<dbReference type="InterPro" id="IPR050473">
    <property type="entry name" value="A2M/Complement_sys"/>
</dbReference>
<dbReference type="PANTHER" id="PTHR11412:SF185">
    <property type="entry name" value="ALPHA-2-MACROGLOBULIN-LIKE PROTEIN 1"/>
    <property type="match status" value="1"/>
</dbReference>
<dbReference type="PANTHER" id="PTHR11412">
    <property type="entry name" value="MACROGLOBULIN / COMPLEMENT"/>
    <property type="match status" value="1"/>
</dbReference>
<dbReference type="Gene3D" id="2.20.130.20">
    <property type="match status" value="1"/>
</dbReference>